<reference evidence="2 3" key="1">
    <citation type="submission" date="2023-02" db="EMBL/GenBank/DDBJ databases">
        <title>Defining the Infant Male Urobiome and Moving Towards Mechanisms in Urobiome Research.</title>
        <authorList>
            <person name="Reasoner S."/>
            <person name="Flores V."/>
            <person name="Van Horn G."/>
            <person name="Morales G."/>
            <person name="Peard L."/>
            <person name="Abelson B."/>
            <person name="Manuel C."/>
            <person name="Lee J."/>
            <person name="Baker B."/>
            <person name="Williams T."/>
            <person name="Schmitz J."/>
            <person name="Clayton D."/>
            <person name="Hadjifrangiskou M."/>
        </authorList>
    </citation>
    <scope>NUCLEOTIDE SEQUENCE [LARGE SCALE GENOMIC DNA]</scope>
    <source>
        <strain evidence="2 3">AS1053</strain>
    </source>
</reference>
<accession>A0ABT5V5C9</accession>
<dbReference type="EMBL" id="JARBHI010000006">
    <property type="protein sequence ID" value="MDE1656160.1"/>
    <property type="molecule type" value="Genomic_DNA"/>
</dbReference>
<dbReference type="RefSeq" id="WP_274778437.1">
    <property type="nucleotide sequence ID" value="NZ_CAUPFG010000029.1"/>
</dbReference>
<sequence length="190" mass="21540">MSVFDVAHFFVSRSASGSVSAPKLQKLCFYAFGWYGYQTGEALFDNAFYAMESGPAVGDLLTTSACSTTVDQKLLEEVHAAWEEETKEFGPYTSDILEAVWNRYGEMTIQELTRATQQEEPWIEAWQSRPDGAKRAEMSSFEILDYFVTKKSPDFVLPDRKIIYAPFPFEETPTPASFFEKLRDLGCLSI</sequence>
<evidence type="ECO:0000313" key="2">
    <source>
        <dbReference type="EMBL" id="MDE1656160.1"/>
    </source>
</evidence>
<dbReference type="Pfam" id="PF13274">
    <property type="entry name" value="SocA_Panacea"/>
    <property type="match status" value="1"/>
</dbReference>
<comment type="caution">
    <text evidence="2">The sequence shown here is derived from an EMBL/GenBank/DDBJ whole genome shotgun (WGS) entry which is preliminary data.</text>
</comment>
<gene>
    <name evidence="2" type="ORF">PWJ81_03660</name>
</gene>
<proteinExistence type="predicted"/>
<evidence type="ECO:0000259" key="1">
    <source>
        <dbReference type="Pfam" id="PF13274"/>
    </source>
</evidence>
<dbReference type="Proteomes" id="UP001219297">
    <property type="component" value="Unassembled WGS sequence"/>
</dbReference>
<keyword evidence="3" id="KW-1185">Reference proteome</keyword>
<dbReference type="InterPro" id="IPR025272">
    <property type="entry name" value="SocA_Panacea"/>
</dbReference>
<feature type="domain" description="Antitoxin SocA-like Panacea" evidence="1">
    <location>
        <begin position="24"/>
        <end position="122"/>
    </location>
</feature>
<protein>
    <submittedName>
        <fullName evidence="2">DUF4065 domain-containing protein</fullName>
    </submittedName>
</protein>
<organism evidence="2 3">
    <name type="scientific">Actinotignum sanguinis</name>
    <dbReference type="NCBI Taxonomy" id="1445614"/>
    <lineage>
        <taxon>Bacteria</taxon>
        <taxon>Bacillati</taxon>
        <taxon>Actinomycetota</taxon>
        <taxon>Actinomycetes</taxon>
        <taxon>Actinomycetales</taxon>
        <taxon>Actinomycetaceae</taxon>
        <taxon>Actinotignum</taxon>
    </lineage>
</organism>
<name>A0ABT5V5C9_9ACTO</name>
<evidence type="ECO:0000313" key="3">
    <source>
        <dbReference type="Proteomes" id="UP001219297"/>
    </source>
</evidence>